<gene>
    <name evidence="2" type="ORF">DU478_04100</name>
</gene>
<dbReference type="AlphaFoldDB" id="A0A369TRD7"/>
<dbReference type="RefSeq" id="WP_114509661.1">
    <property type="nucleotide sequence ID" value="NZ_QPMK01000002.1"/>
</dbReference>
<proteinExistence type="predicted"/>
<accession>A0A369TRD7</accession>
<reference evidence="2 3" key="1">
    <citation type="submission" date="2018-07" db="EMBL/GenBank/DDBJ databases">
        <title>Thalassococcus profundi sp. nov., a marine bacterium isolated from deep seawater of Okinawa Trough.</title>
        <authorList>
            <person name="Yu M."/>
        </authorList>
    </citation>
    <scope>NUCLEOTIDE SEQUENCE [LARGE SCALE GENOMIC DNA]</scope>
    <source>
        <strain evidence="2 3">WRAS1</strain>
    </source>
</reference>
<feature type="domain" description="Zinc-ribbon" evidence="1">
    <location>
        <begin position="4"/>
        <end position="37"/>
    </location>
</feature>
<dbReference type="Gene3D" id="3.40.390.70">
    <property type="match status" value="1"/>
</dbReference>
<dbReference type="EMBL" id="QPMK01000002">
    <property type="protein sequence ID" value="RDD67849.1"/>
    <property type="molecule type" value="Genomic_DNA"/>
</dbReference>
<dbReference type="Pfam" id="PF15887">
    <property type="entry name" value="Peptidase_Mx"/>
    <property type="match status" value="1"/>
</dbReference>
<name>A0A369TRD7_9RHOB</name>
<evidence type="ECO:0000259" key="1">
    <source>
        <dbReference type="Pfam" id="PF10005"/>
    </source>
</evidence>
<dbReference type="InterPro" id="IPR031321">
    <property type="entry name" value="UCP012641"/>
</dbReference>
<dbReference type="InterPro" id="IPR011201">
    <property type="entry name" value="Zinc-ribbon_6_bact"/>
</dbReference>
<protein>
    <recommendedName>
        <fullName evidence="1">Zinc-ribbon domain-containing protein</fullName>
    </recommendedName>
</protein>
<comment type="caution">
    <text evidence="2">The sequence shown here is derived from an EMBL/GenBank/DDBJ whole genome shotgun (WGS) entry which is preliminary data.</text>
</comment>
<dbReference type="OrthoDB" id="256753at2"/>
<evidence type="ECO:0000313" key="3">
    <source>
        <dbReference type="Proteomes" id="UP000253977"/>
    </source>
</evidence>
<sequence length="326" mass="36201">MHIFSCPACAAHVYFDNLTCRCGQKVTFDPDRNAMRTDAAVCANRGDIACNWLAEDGGLCRSCAMTGTVPDMVGEENRELWARTELAKRWMLANLIRWGWFTPADTGARPRFKLLSEVTADGETDVVMGHADGVITINVTEASEPTRMHRQEELGELYRTMLGHMRHEMAHFLHLRLMALPGFPDRFRALFGDERDDYGEALQRHYADPKPAGECHITGYATAHPHEDWAETTAHLLHLTDLLDSAAAAQVLPPGGPAAGYDAYRETDTSQLVTYAVDTALAVNHLNRAMDLPDLYPFVLTDPVRMKLAFVHQELRAGALAKPQAA</sequence>
<dbReference type="Proteomes" id="UP000253977">
    <property type="component" value="Unassembled WGS sequence"/>
</dbReference>
<organism evidence="2 3">
    <name type="scientific">Thalassococcus profundi</name>
    <dbReference type="NCBI Taxonomy" id="2282382"/>
    <lineage>
        <taxon>Bacteria</taxon>
        <taxon>Pseudomonadati</taxon>
        <taxon>Pseudomonadota</taxon>
        <taxon>Alphaproteobacteria</taxon>
        <taxon>Rhodobacterales</taxon>
        <taxon>Roseobacteraceae</taxon>
        <taxon>Thalassococcus</taxon>
    </lineage>
</organism>
<keyword evidence="3" id="KW-1185">Reference proteome</keyword>
<evidence type="ECO:0000313" key="2">
    <source>
        <dbReference type="EMBL" id="RDD67849.1"/>
    </source>
</evidence>
<dbReference type="Pfam" id="PF10005">
    <property type="entry name" value="Zn_ribbon_DZR_6"/>
    <property type="match status" value="1"/>
</dbReference>